<reference evidence="4" key="2">
    <citation type="submission" date="2015-02" db="UniProtKB">
        <authorList>
            <consortium name="EnsemblMetazoa"/>
        </authorList>
    </citation>
    <scope>IDENTIFICATION</scope>
</reference>
<protein>
    <recommendedName>
        <fullName evidence="3">SMB domain-containing protein</fullName>
    </recommendedName>
</protein>
<dbReference type="PROSITE" id="PS50958">
    <property type="entry name" value="SMB_2"/>
    <property type="match status" value="1"/>
</dbReference>
<dbReference type="InterPro" id="IPR025660">
    <property type="entry name" value="Pept_his_AS"/>
</dbReference>
<keyword evidence="5" id="KW-1185">Reference proteome</keyword>
<dbReference type="Pfam" id="PF00112">
    <property type="entry name" value="Peptidase_C1"/>
    <property type="match status" value="1"/>
</dbReference>
<dbReference type="GO" id="GO:0006508">
    <property type="term" value="P:proteolysis"/>
    <property type="evidence" value="ECO:0007669"/>
    <property type="project" value="InterPro"/>
</dbReference>
<keyword evidence="2" id="KW-1015">Disulfide bond</keyword>
<dbReference type="EnsemblMetazoa" id="SMAR010135-RA">
    <property type="protein sequence ID" value="SMAR010135-PA"/>
    <property type="gene ID" value="SMAR010135"/>
</dbReference>
<dbReference type="Gene3D" id="3.90.70.10">
    <property type="entry name" value="Cysteine proteinases"/>
    <property type="match status" value="1"/>
</dbReference>
<dbReference type="STRING" id="126957.T1J8U5"/>
<dbReference type="InterPro" id="IPR025661">
    <property type="entry name" value="Pept_asp_AS"/>
</dbReference>
<dbReference type="SUPFAM" id="SSF54001">
    <property type="entry name" value="Cysteine proteinases"/>
    <property type="match status" value="1"/>
</dbReference>
<dbReference type="CDD" id="cd02620">
    <property type="entry name" value="Peptidase_C1A_CathepsinB"/>
    <property type="match status" value="1"/>
</dbReference>
<dbReference type="InterPro" id="IPR000668">
    <property type="entry name" value="Peptidase_C1A_C"/>
</dbReference>
<organism evidence="4 5">
    <name type="scientific">Strigamia maritima</name>
    <name type="common">European centipede</name>
    <name type="synonym">Geophilus maritimus</name>
    <dbReference type="NCBI Taxonomy" id="126957"/>
    <lineage>
        <taxon>Eukaryota</taxon>
        <taxon>Metazoa</taxon>
        <taxon>Ecdysozoa</taxon>
        <taxon>Arthropoda</taxon>
        <taxon>Myriapoda</taxon>
        <taxon>Chilopoda</taxon>
        <taxon>Pleurostigmophora</taxon>
        <taxon>Geophilomorpha</taxon>
        <taxon>Linotaeniidae</taxon>
        <taxon>Strigamia</taxon>
    </lineage>
</organism>
<dbReference type="PROSITE" id="PS00639">
    <property type="entry name" value="THIOL_PROTEASE_HIS"/>
    <property type="match status" value="1"/>
</dbReference>
<dbReference type="Proteomes" id="UP000014500">
    <property type="component" value="Unassembled WGS sequence"/>
</dbReference>
<comment type="similarity">
    <text evidence="1">Belongs to the peptidase C1 family.</text>
</comment>
<dbReference type="PROSITE" id="PS00640">
    <property type="entry name" value="THIOL_PROTEASE_ASN"/>
    <property type="match status" value="1"/>
</dbReference>
<proteinExistence type="inferred from homology"/>
<sequence length="531" mass="59250">MTPGGRVAKQSKKQVERKGVDCFPKRNLTALVNHDRKWLPDVKNKTNYGIMESWNYGNKSELGRSPKIEICTIIKESLDRHTFHGDMDSLILFLVSASIVSFVSADFRDLPGAYCAARPGGKCCPGRDDTCTMPILGTLCYCDMFCARTSGADCCPDFRFQCLGEIAPPESIRAACVNKGQVLMLGQRVKVNCNWCTCRETSPGKTDLVCDDEPCLIRQEIIESVNHAHFGWSASNYSFMWGESLAEGIERHLGTLKPQQPVMAMHSVDMNGHRTFKQSFDSRTAWPGLIQPIRDQGICGSSWAIAATDVAADRRAILTQGAESAGLSAQQLLDCHNDGKPGCAGGYPDRAWRFLAERGLVSEDCYPYRSGKSGTSEVCRLNAKSAIQHCPGGRGYSQLYKTPPPYRIANNENDIMMEIEKNGPVQAILLVREDFYMYRHGVYRYTDPIPNKPDFHRKAALHSVRILGWGLDRTESQPVKFWLCANSWGREWGEDGYFRILRGEDESAIEMFVVGVEAKRTNGNGNHNSLE</sequence>
<name>T1J8U5_STRMM</name>
<dbReference type="GO" id="GO:0008234">
    <property type="term" value="F:cysteine-type peptidase activity"/>
    <property type="evidence" value="ECO:0007669"/>
    <property type="project" value="InterPro"/>
</dbReference>
<dbReference type="PANTHER" id="PTHR12411">
    <property type="entry name" value="CYSTEINE PROTEASE FAMILY C1-RELATED"/>
    <property type="match status" value="1"/>
</dbReference>
<accession>T1J8U5</accession>
<dbReference type="EMBL" id="JH431967">
    <property type="status" value="NOT_ANNOTATED_CDS"/>
    <property type="molecule type" value="Genomic_DNA"/>
</dbReference>
<evidence type="ECO:0000313" key="4">
    <source>
        <dbReference type="EnsemblMetazoa" id="SMAR010135-PA"/>
    </source>
</evidence>
<dbReference type="OMA" id="KDPDCCP"/>
<feature type="domain" description="SMB" evidence="3">
    <location>
        <begin position="119"/>
        <end position="167"/>
    </location>
</feature>
<reference evidence="5" key="1">
    <citation type="submission" date="2011-05" db="EMBL/GenBank/DDBJ databases">
        <authorList>
            <person name="Richards S.R."/>
            <person name="Qu J."/>
            <person name="Jiang H."/>
            <person name="Jhangiani S.N."/>
            <person name="Agravi P."/>
            <person name="Goodspeed R."/>
            <person name="Gross S."/>
            <person name="Mandapat C."/>
            <person name="Jackson L."/>
            <person name="Mathew T."/>
            <person name="Pu L."/>
            <person name="Thornton R."/>
            <person name="Saada N."/>
            <person name="Wilczek-Boney K.B."/>
            <person name="Lee S."/>
            <person name="Kovar C."/>
            <person name="Wu Y."/>
            <person name="Scherer S.E."/>
            <person name="Worley K.C."/>
            <person name="Muzny D.M."/>
            <person name="Gibbs R."/>
        </authorList>
    </citation>
    <scope>NUCLEOTIDE SEQUENCE</scope>
    <source>
        <strain evidence="5">Brora</strain>
    </source>
</reference>
<dbReference type="HOGENOM" id="CLU_012184_3_2_1"/>
<evidence type="ECO:0000256" key="1">
    <source>
        <dbReference type="ARBA" id="ARBA00008455"/>
    </source>
</evidence>
<dbReference type="InterPro" id="IPR013128">
    <property type="entry name" value="Peptidase_C1A"/>
</dbReference>
<dbReference type="InterPro" id="IPR038765">
    <property type="entry name" value="Papain-like_cys_pep_sf"/>
</dbReference>
<dbReference type="AlphaFoldDB" id="T1J8U5"/>
<dbReference type="eggNOG" id="KOG1544">
    <property type="taxonomic scope" value="Eukaryota"/>
</dbReference>
<evidence type="ECO:0000313" key="5">
    <source>
        <dbReference type="Proteomes" id="UP000014500"/>
    </source>
</evidence>
<evidence type="ECO:0000256" key="2">
    <source>
        <dbReference type="ARBA" id="ARBA00023157"/>
    </source>
</evidence>
<dbReference type="SMART" id="SM00645">
    <property type="entry name" value="Pept_C1"/>
    <property type="match status" value="1"/>
</dbReference>
<dbReference type="InterPro" id="IPR001212">
    <property type="entry name" value="Somatomedin_B_dom"/>
</dbReference>
<evidence type="ECO:0000259" key="3">
    <source>
        <dbReference type="PROSITE" id="PS50958"/>
    </source>
</evidence>
<dbReference type="PhylomeDB" id="T1J8U5"/>